<dbReference type="CDD" id="cd18809">
    <property type="entry name" value="SF1_C_RecD"/>
    <property type="match status" value="1"/>
</dbReference>
<gene>
    <name evidence="2" type="ORF">DGMP_39450</name>
</gene>
<dbReference type="EMBL" id="AP024086">
    <property type="protein sequence ID" value="BCL63252.1"/>
    <property type="molecule type" value="Genomic_DNA"/>
</dbReference>
<dbReference type="GO" id="GO:0006281">
    <property type="term" value="P:DNA repair"/>
    <property type="evidence" value="ECO:0007669"/>
    <property type="project" value="InterPro"/>
</dbReference>
<dbReference type="Pfam" id="PF05970">
    <property type="entry name" value="PIF1"/>
    <property type="match status" value="1"/>
</dbReference>
<dbReference type="AlphaFoldDB" id="A0A8D5FKD3"/>
<dbReference type="PANTHER" id="PTHR47642:SF5">
    <property type="entry name" value="ATP-DEPENDENT DNA HELICASE"/>
    <property type="match status" value="1"/>
</dbReference>
<evidence type="ECO:0000313" key="2">
    <source>
        <dbReference type="EMBL" id="BCL63252.1"/>
    </source>
</evidence>
<dbReference type="GO" id="GO:0003678">
    <property type="term" value="F:DNA helicase activity"/>
    <property type="evidence" value="ECO:0007669"/>
    <property type="project" value="InterPro"/>
</dbReference>
<evidence type="ECO:0000259" key="1">
    <source>
        <dbReference type="Pfam" id="PF05970"/>
    </source>
</evidence>
<proteinExistence type="predicted"/>
<name>A0A8D5FKD3_9BACT</name>
<dbReference type="GO" id="GO:0000723">
    <property type="term" value="P:telomere maintenance"/>
    <property type="evidence" value="ECO:0007669"/>
    <property type="project" value="InterPro"/>
</dbReference>
<organism evidence="2 3">
    <name type="scientific">Desulfomarina profundi</name>
    <dbReference type="NCBI Taxonomy" id="2772557"/>
    <lineage>
        <taxon>Bacteria</taxon>
        <taxon>Pseudomonadati</taxon>
        <taxon>Thermodesulfobacteriota</taxon>
        <taxon>Desulfobulbia</taxon>
        <taxon>Desulfobulbales</taxon>
        <taxon>Desulfobulbaceae</taxon>
        <taxon>Desulfomarina</taxon>
    </lineage>
</organism>
<feature type="domain" description="DNA helicase Pif1-like DEAD-box helicase" evidence="1">
    <location>
        <begin position="67"/>
        <end position="254"/>
    </location>
</feature>
<keyword evidence="3" id="KW-1185">Reference proteome</keyword>
<dbReference type="InterPro" id="IPR010285">
    <property type="entry name" value="DNA_helicase_pif1-like_DEAD"/>
</dbReference>
<protein>
    <recommendedName>
        <fullName evidence="1">DNA helicase Pif1-like DEAD-box helicase domain-containing protein</fullName>
    </recommendedName>
</protein>
<sequence>MEPFTLLALASAAGFVFNKMTGRGNENTGLENRKRTCSGDRIATLTPDNSSEFDLSSIEVLPEYKLVKKLIEKEFPLIFITGGAGTGKSTFVRWMVNEFSGSVLLGAPTAMAALTVGGKTLHSLCLLPPGWIVKKDIRHVPKRKDIQEAKLLIIDEISMVTANLLDGVSGFLRLNRNIDKPFGGLPVIMVGDMFQLPPIVRASTRSLYQTVYGSAKFYNAKCLRETTYYAVELTKTYRQSDQHFVNILSRLREGVDLPQTLAALNGGCTITSTPPPGAVWLSPRNNEISSRNFRELASINSPEKTYTGTLLGRFQSRQFPSPMDLTLKRGAQVMFTKNDAAKRWVSGTVGRVQRLLDEKIFVQLADSGRIVDVGRVRWSEYHYGWNEHSLQIERTETGAYIQFPLIPAWGMTIHKSQGKTIEKVHLDLGGGAFETGQTYVALSRCRSLQGLSMARPLTVADILVDFESKQFYDHLRNVIRKLPPEKMLHELNRE</sequence>
<reference evidence="2" key="1">
    <citation type="submission" date="2020-09" db="EMBL/GenBank/DDBJ databases">
        <title>Desulfogranum mesoprofundum gen. nov., sp. nov., a novel mesophilic, sulfate-reducing chemolithoautotroph isolated from a deep-sea hydrothermal vent chimney in the Suiyo Seamount.</title>
        <authorList>
            <person name="Hashimoto Y."/>
            <person name="Nakagawa S."/>
        </authorList>
    </citation>
    <scope>NUCLEOTIDE SEQUENCE</scope>
    <source>
        <strain evidence="2">KT2</strain>
    </source>
</reference>
<accession>A0A8D5FKD3</accession>
<dbReference type="InterPro" id="IPR051055">
    <property type="entry name" value="PIF1_helicase"/>
</dbReference>
<dbReference type="Proteomes" id="UP000826725">
    <property type="component" value="Chromosome"/>
</dbReference>
<evidence type="ECO:0000313" key="3">
    <source>
        <dbReference type="Proteomes" id="UP000826725"/>
    </source>
</evidence>
<dbReference type="PANTHER" id="PTHR47642">
    <property type="entry name" value="ATP-DEPENDENT DNA HELICASE"/>
    <property type="match status" value="1"/>
</dbReference>
<dbReference type="RefSeq" id="WP_228855525.1">
    <property type="nucleotide sequence ID" value="NZ_AP024086.1"/>
</dbReference>
<dbReference type="KEGG" id="dbk:DGMP_39450"/>